<dbReference type="EMBL" id="AP022870">
    <property type="protein sequence ID" value="BCB80789.1"/>
    <property type="molecule type" value="Genomic_DNA"/>
</dbReference>
<name>A0A6F8Y431_9ACTN</name>
<dbReference type="Proteomes" id="UP000502508">
    <property type="component" value="Chromosome"/>
</dbReference>
<evidence type="ECO:0000313" key="2">
    <source>
        <dbReference type="EMBL" id="BCB80789.1"/>
    </source>
</evidence>
<sequence length="119" mass="13017">MPLPTPGRKQLTALFEQHVRLVGRDLRHQRPDHRGLTGTGQPGDHDVEAGPQRGAQEVADQRIHHLVEVGAATGDVVEGDVERVVLADHRIRPVADQVDGREPAAVGQLEVERGLGRRE</sequence>
<feature type="compositionally biased region" description="Basic and acidic residues" evidence="1">
    <location>
        <begin position="24"/>
        <end position="35"/>
    </location>
</feature>
<dbReference type="KEGG" id="pfla:Pflav_071990"/>
<keyword evidence="3" id="KW-1185">Reference proteome</keyword>
<proteinExistence type="predicted"/>
<organism evidence="2 3">
    <name type="scientific">Phytohabitans flavus</name>
    <dbReference type="NCBI Taxonomy" id="1076124"/>
    <lineage>
        <taxon>Bacteria</taxon>
        <taxon>Bacillati</taxon>
        <taxon>Actinomycetota</taxon>
        <taxon>Actinomycetes</taxon>
        <taxon>Micromonosporales</taxon>
        <taxon>Micromonosporaceae</taxon>
    </lineage>
</organism>
<dbReference type="AlphaFoldDB" id="A0A6F8Y431"/>
<accession>A0A6F8Y431</accession>
<feature type="region of interest" description="Disordered" evidence="1">
    <location>
        <begin position="24"/>
        <end position="50"/>
    </location>
</feature>
<reference evidence="2 3" key="2">
    <citation type="submission" date="2020-03" db="EMBL/GenBank/DDBJ databases">
        <authorList>
            <person name="Ichikawa N."/>
            <person name="Kimura A."/>
            <person name="Kitahashi Y."/>
            <person name="Uohara A."/>
        </authorList>
    </citation>
    <scope>NUCLEOTIDE SEQUENCE [LARGE SCALE GENOMIC DNA]</scope>
    <source>
        <strain evidence="2 3">NBRC 107702</strain>
    </source>
</reference>
<gene>
    <name evidence="2" type="ORF">Pflav_071990</name>
</gene>
<evidence type="ECO:0000313" key="3">
    <source>
        <dbReference type="Proteomes" id="UP000502508"/>
    </source>
</evidence>
<protein>
    <submittedName>
        <fullName evidence="2">Uncharacterized protein</fullName>
    </submittedName>
</protein>
<feature type="region of interest" description="Disordered" evidence="1">
    <location>
        <begin position="98"/>
        <end position="119"/>
    </location>
</feature>
<evidence type="ECO:0000256" key="1">
    <source>
        <dbReference type="SAM" id="MobiDB-lite"/>
    </source>
</evidence>
<feature type="compositionally biased region" description="Basic and acidic residues" evidence="1">
    <location>
        <begin position="110"/>
        <end position="119"/>
    </location>
</feature>
<reference evidence="2 3" key="1">
    <citation type="submission" date="2020-03" db="EMBL/GenBank/DDBJ databases">
        <title>Whole genome shotgun sequence of Phytohabitans flavus NBRC 107702.</title>
        <authorList>
            <person name="Komaki H."/>
            <person name="Tamura T."/>
        </authorList>
    </citation>
    <scope>NUCLEOTIDE SEQUENCE [LARGE SCALE GENOMIC DNA]</scope>
    <source>
        <strain evidence="2 3">NBRC 107702</strain>
    </source>
</reference>